<dbReference type="Proteomes" id="UP001291623">
    <property type="component" value="Unassembled WGS sequence"/>
</dbReference>
<evidence type="ECO:0000313" key="1">
    <source>
        <dbReference type="EMBL" id="KAK4349394.1"/>
    </source>
</evidence>
<sequence>MKRKVIIALSVNVYDRKVRQKVLASIATRPGVESIALRGIEKRRLEVVGEGLGPLEDVVASLMKNNRPLSLRICQCIFGQLQE</sequence>
<keyword evidence="2" id="KW-1185">Reference proteome</keyword>
<dbReference type="AlphaFoldDB" id="A0AAE1RC36"/>
<dbReference type="EMBL" id="JAVYJV010000017">
    <property type="protein sequence ID" value="KAK4349394.1"/>
    <property type="molecule type" value="Genomic_DNA"/>
</dbReference>
<protein>
    <submittedName>
        <fullName evidence="1">Uncharacterized protein</fullName>
    </submittedName>
</protein>
<proteinExistence type="predicted"/>
<accession>A0AAE1RC36</accession>
<reference evidence="1" key="1">
    <citation type="submission" date="2023-12" db="EMBL/GenBank/DDBJ databases">
        <title>Genome assembly of Anisodus tanguticus.</title>
        <authorList>
            <person name="Wang Y.-J."/>
        </authorList>
    </citation>
    <scope>NUCLEOTIDE SEQUENCE</scope>
    <source>
        <strain evidence="1">KB-2021</strain>
        <tissue evidence="1">Leaf</tissue>
    </source>
</reference>
<organism evidence="1 2">
    <name type="scientific">Anisodus tanguticus</name>
    <dbReference type="NCBI Taxonomy" id="243964"/>
    <lineage>
        <taxon>Eukaryota</taxon>
        <taxon>Viridiplantae</taxon>
        <taxon>Streptophyta</taxon>
        <taxon>Embryophyta</taxon>
        <taxon>Tracheophyta</taxon>
        <taxon>Spermatophyta</taxon>
        <taxon>Magnoliopsida</taxon>
        <taxon>eudicotyledons</taxon>
        <taxon>Gunneridae</taxon>
        <taxon>Pentapetalae</taxon>
        <taxon>asterids</taxon>
        <taxon>lamiids</taxon>
        <taxon>Solanales</taxon>
        <taxon>Solanaceae</taxon>
        <taxon>Solanoideae</taxon>
        <taxon>Hyoscyameae</taxon>
        <taxon>Anisodus</taxon>
    </lineage>
</organism>
<comment type="caution">
    <text evidence="1">The sequence shown here is derived from an EMBL/GenBank/DDBJ whole genome shotgun (WGS) entry which is preliminary data.</text>
</comment>
<name>A0AAE1RC36_9SOLA</name>
<gene>
    <name evidence="1" type="ORF">RND71_032149</name>
</gene>
<evidence type="ECO:0000313" key="2">
    <source>
        <dbReference type="Proteomes" id="UP001291623"/>
    </source>
</evidence>
<dbReference type="Gene3D" id="3.30.70.100">
    <property type="match status" value="1"/>
</dbReference>